<feature type="domain" description="VWFA" evidence="6">
    <location>
        <begin position="198"/>
        <end position="381"/>
    </location>
</feature>
<feature type="domain" description="VWFA" evidence="6">
    <location>
        <begin position="954"/>
        <end position="1138"/>
    </location>
</feature>
<organism evidence="8 9">
    <name type="scientific">Apteryx mantelli</name>
    <name type="common">North Island brown kiwi</name>
    <dbReference type="NCBI Taxonomy" id="2696672"/>
    <lineage>
        <taxon>Eukaryota</taxon>
        <taxon>Metazoa</taxon>
        <taxon>Chordata</taxon>
        <taxon>Craniata</taxon>
        <taxon>Vertebrata</taxon>
        <taxon>Euteleostomi</taxon>
        <taxon>Archelosauria</taxon>
        <taxon>Archosauria</taxon>
        <taxon>Dinosauria</taxon>
        <taxon>Saurischia</taxon>
        <taxon>Theropoda</taxon>
        <taxon>Coelurosauria</taxon>
        <taxon>Aves</taxon>
        <taxon>Palaeognathae</taxon>
        <taxon>Apterygiformes</taxon>
        <taxon>Apterygidae</taxon>
        <taxon>Apteryx</taxon>
    </lineage>
</organism>
<dbReference type="Pfam" id="PF00092">
    <property type="entry name" value="VWA"/>
    <property type="match status" value="2"/>
</dbReference>
<dbReference type="SMART" id="SM00327">
    <property type="entry name" value="VWA"/>
    <property type="match status" value="2"/>
</dbReference>
<feature type="region of interest" description="Disordered" evidence="5">
    <location>
        <begin position="398"/>
        <end position="927"/>
    </location>
</feature>
<reference evidence="9" key="1">
    <citation type="submission" date="2025-08" db="UniProtKB">
        <authorList>
            <consortium name="RefSeq"/>
        </authorList>
    </citation>
    <scope>IDENTIFICATION</scope>
    <source>
        <tissue evidence="9">Blood</tissue>
    </source>
</reference>
<evidence type="ECO:0000256" key="4">
    <source>
        <dbReference type="ARBA" id="ARBA00023157"/>
    </source>
</evidence>
<evidence type="ECO:0000256" key="5">
    <source>
        <dbReference type="SAM" id="MobiDB-lite"/>
    </source>
</evidence>
<evidence type="ECO:0000313" key="9">
    <source>
        <dbReference type="RefSeq" id="XP_067154728.1"/>
    </source>
</evidence>
<feature type="compositionally biased region" description="Low complexity" evidence="5">
    <location>
        <begin position="798"/>
        <end position="811"/>
    </location>
</feature>
<dbReference type="SMART" id="SM00131">
    <property type="entry name" value="KU"/>
    <property type="match status" value="1"/>
</dbReference>
<dbReference type="Proteomes" id="UP001652627">
    <property type="component" value="Chromosome 6"/>
</dbReference>
<keyword evidence="2" id="KW-0964">Secreted</keyword>
<dbReference type="PANTHER" id="PTHR24023">
    <property type="entry name" value="COLLAGEN ALPHA"/>
    <property type="match status" value="1"/>
</dbReference>
<evidence type="ECO:0000256" key="2">
    <source>
        <dbReference type="ARBA" id="ARBA00022530"/>
    </source>
</evidence>
<dbReference type="InterPro" id="IPR036465">
    <property type="entry name" value="vWFA_dom_sf"/>
</dbReference>
<dbReference type="Pfam" id="PF00014">
    <property type="entry name" value="Kunitz_BPTI"/>
    <property type="match status" value="1"/>
</dbReference>
<dbReference type="PRINTS" id="PR00759">
    <property type="entry name" value="BASICPTASE"/>
</dbReference>
<dbReference type="PRINTS" id="PR00453">
    <property type="entry name" value="VWFADOMAIN"/>
</dbReference>
<dbReference type="SUPFAM" id="SSF53300">
    <property type="entry name" value="vWA-like"/>
    <property type="match status" value="2"/>
</dbReference>
<keyword evidence="2" id="KW-0272">Extracellular matrix</keyword>
<gene>
    <name evidence="9" type="primary">LOC106499155</name>
</gene>
<comment type="subcellular location">
    <subcellularLocation>
        <location evidence="1">Secreted</location>
        <location evidence="1">Extracellular space</location>
        <location evidence="1">Extracellular matrix</location>
    </subcellularLocation>
</comment>
<keyword evidence="3" id="KW-0176">Collagen</keyword>
<feature type="compositionally biased region" description="Low complexity" evidence="5">
    <location>
        <begin position="543"/>
        <end position="556"/>
    </location>
</feature>
<dbReference type="CDD" id="cd22628">
    <property type="entry name" value="Kunitz_collagen_alpha1_XXVIII"/>
    <property type="match status" value="1"/>
</dbReference>
<dbReference type="RefSeq" id="XP_067154728.1">
    <property type="nucleotide sequence ID" value="XM_067298627.1"/>
</dbReference>
<name>A0ABM4EPV5_9AVES</name>
<dbReference type="InterPro" id="IPR020901">
    <property type="entry name" value="Prtase_inh_Kunz-CS"/>
</dbReference>
<dbReference type="InterPro" id="IPR050149">
    <property type="entry name" value="Collagen_superfamily"/>
</dbReference>
<feature type="compositionally biased region" description="Low complexity" evidence="5">
    <location>
        <begin position="520"/>
        <end position="530"/>
    </location>
</feature>
<dbReference type="InterPro" id="IPR002035">
    <property type="entry name" value="VWF_A"/>
</dbReference>
<dbReference type="GeneID" id="106499155"/>
<feature type="domain" description="BPTI/Kunitz inhibitor" evidence="7">
    <location>
        <begin position="1278"/>
        <end position="1328"/>
    </location>
</feature>
<evidence type="ECO:0000256" key="1">
    <source>
        <dbReference type="ARBA" id="ARBA00004498"/>
    </source>
</evidence>
<dbReference type="PANTHER" id="PTHR24023:SF1082">
    <property type="entry name" value="COLLAGEN TRIPLE HELIX REPEAT"/>
    <property type="match status" value="1"/>
</dbReference>
<evidence type="ECO:0000313" key="8">
    <source>
        <dbReference type="Proteomes" id="UP001652627"/>
    </source>
</evidence>
<dbReference type="Gene3D" id="3.40.50.410">
    <property type="entry name" value="von Willebrand factor, type A domain"/>
    <property type="match status" value="2"/>
</dbReference>
<feature type="compositionally biased region" description="Low complexity" evidence="5">
    <location>
        <begin position="717"/>
        <end position="741"/>
    </location>
</feature>
<dbReference type="CDD" id="cd01450">
    <property type="entry name" value="vWFA_subfamily_ECM"/>
    <property type="match status" value="1"/>
</dbReference>
<dbReference type="InterPro" id="IPR036880">
    <property type="entry name" value="Kunitz_BPTI_sf"/>
</dbReference>
<feature type="compositionally biased region" description="Basic and acidic residues" evidence="5">
    <location>
        <begin position="896"/>
        <end position="908"/>
    </location>
</feature>
<dbReference type="InterPro" id="IPR002223">
    <property type="entry name" value="Kunitz_BPTI"/>
</dbReference>
<feature type="compositionally biased region" description="Low complexity" evidence="5">
    <location>
        <begin position="659"/>
        <end position="695"/>
    </location>
</feature>
<dbReference type="InterPro" id="IPR008160">
    <property type="entry name" value="Collagen"/>
</dbReference>
<dbReference type="SUPFAM" id="SSF57362">
    <property type="entry name" value="BPTI-like"/>
    <property type="match status" value="1"/>
</dbReference>
<dbReference type="PROSITE" id="PS50279">
    <property type="entry name" value="BPTI_KUNITZ_2"/>
    <property type="match status" value="1"/>
</dbReference>
<evidence type="ECO:0000259" key="7">
    <source>
        <dbReference type="PROSITE" id="PS50279"/>
    </source>
</evidence>
<dbReference type="Gene3D" id="4.10.410.10">
    <property type="entry name" value="Pancreatic trypsin inhibitor Kunitz domain"/>
    <property type="match status" value="1"/>
</dbReference>
<proteinExistence type="predicted"/>
<dbReference type="Pfam" id="PF01391">
    <property type="entry name" value="Collagen"/>
    <property type="match status" value="2"/>
</dbReference>
<accession>A0ABM4EPV5</accession>
<keyword evidence="4" id="KW-1015">Disulfide bond</keyword>
<keyword evidence="8" id="KW-1185">Reference proteome</keyword>
<dbReference type="PROSITE" id="PS50234">
    <property type="entry name" value="VWFA"/>
    <property type="match status" value="2"/>
</dbReference>
<dbReference type="PROSITE" id="PS00280">
    <property type="entry name" value="BPTI_KUNITZ_1"/>
    <property type="match status" value="1"/>
</dbReference>
<protein>
    <submittedName>
        <fullName evidence="9">Collagen alpha-1(XXVIII) chain-like</fullName>
    </submittedName>
</protein>
<evidence type="ECO:0000259" key="6">
    <source>
        <dbReference type="PROSITE" id="PS50234"/>
    </source>
</evidence>
<evidence type="ECO:0000256" key="3">
    <source>
        <dbReference type="ARBA" id="ARBA00023119"/>
    </source>
</evidence>
<sequence>MAATPAAGQGGKLPFPACIASTTAAPGNYEPQDASRHAAAAPAPAAVRGRQQSGSVPCPEPCLGDNIRFPAPEIRRAILKKEEMESKVHTADEKAMFTTLVAKNLLGVIKICWDFHKEQLFDIKTLLAAFSVTLCLDENKIKLICFDQLFQTSHSRFVPKSKDKILALLESLGVLPLTSLRPRAHDRLVQLDDNCILEIAFLLDSSESAKDYNHEQQKKFVLETVDRMKGLQLSSGRSLSWRMALLQYSSTVFMEQAFRDWKGPAAFKSHVAPITYIGHGTYTTYAITNLTQLYMTEGTPGSVKVTVLFTDGVDHPRNPDIFAATADAKHQGIVFFTMGMTRVAEEVGNAAKLRLLASVPASRFVFNLQDEGAVEKVLKEMEDLVEEECPQAATCNCEKGERGLPGPAGKKGRTGDDGAPGLKGAKGEPGLNGIPGRDGIEGKSGYKGQKGERGECGIPGIKGDRGPEGPVGPQGTRGLQGPQGQIGEMGPEGLQGSKGERGLPGPPGLPGETGIGLPGPKGDTGLTGRPGPVGPPGVGEPGLLGPQGPQGVQGERGSPGEGLPGAKGDRGFDGPKGPRGLPGISIKGEKGEFGPPGLPGPIGLPGIGIQGEKGVEGPKGPPGSRGLPGQGLPGPKGEQGLPGETGVPGERGIGEPGSKGEPGPSGLAGLPGLPGEDGAPGQKGEPGLPGLRGPEGAPGAGIQGEKGDPGQRGIRGLTGPTGVPGPAGAKGEPGVPGRLGMPGPPGRAVPGPKGDIGLPGLAGPIGEPGFGLPGAKGDRGLPGPPGPFGPKGDGYPGPTGLPGLPGIPGEQGPDGVGLPGPKGDPGSRGPIGLPGPPGEGLPGPKGTMGRPGPPGSLGPPGEGIQGTKGEQGIQGMPGPRGPPGEGLLGQKGHRGATGEKGKKGEKGNLGDPGLSGEPGKTGPKGEQGLTREDIIKLIKAICGCGIKCKEIPMELVFVIDSSESVGPENFEIIKDFVTALVDRVTVGRNATRIGLVLYSLEVRLEFGLNKYTTQQDVKQAIRKMQYMGEGTYTGTAIRKATQEGFFGARTGVRKVAIVLTDGQADKREAVKLDIVVREAHAANVEMYAIGIVNTSDPTQVEFVRELNLIASDPDREHMYLIDDFNTLPALESKLVNQFCEDEHGALIYNHNGNGVSLSGPPSHSLSSRFSHYLLQNNNVNRQSLSTERSGVSTVEIPLNLGNLPQPLVPTKLPPMAVYEVYEKEQEEEEQSFLQSADTKAAVSSLPSKPSSSSDKVLTPSLSTAVLTPRPENILDPRCKLRLDQGSCRVYIIKWYYDKQANACAQFWYGGCDGNANRFESEKECREACVFFSGEI</sequence>